<dbReference type="AlphaFoldDB" id="A0A507BA28"/>
<keyword evidence="2" id="KW-1185">Reference proteome</keyword>
<dbReference type="GeneID" id="41971204"/>
<name>A0A507BA28_9PEZI</name>
<dbReference type="PANTHER" id="PTHR38847:SF1">
    <property type="entry name" value="PSEUDOURIDINE SYNTHASE RSUA_RLUA-LIKE DOMAIN-CONTAINING PROTEIN"/>
    <property type="match status" value="1"/>
</dbReference>
<comment type="caution">
    <text evidence="1">The sequence shown here is derived from an EMBL/GenBank/DDBJ whole genome shotgun (WGS) entry which is preliminary data.</text>
</comment>
<dbReference type="PANTHER" id="PTHR38847">
    <property type="match status" value="1"/>
</dbReference>
<accession>A0A507BA28</accession>
<dbReference type="InParanoid" id="A0A507BA28"/>
<sequence length="296" mass="31732">MISPLGFLPFSRILAIVPNLFDSHAVWLARWQAELDGSGMVLWENGWEDEPALDPGFFGYCNGSVQRYSPVWANESSIVSCIDIPTLAIWLSKSTMSLLTHYLLLAAVALTGVAADTADAPASAPRITSVKYSGQGCPQGSDSVARTGDFGNLGFKFSKFAANSPGTSSTTACEVHVQASGGSSGWQVSLADIWVKGHAVLQPGACANYFTTAFWSDDPTDTVTVRGTLNNDDDKVLDVPVTIHNSVPTGKSSWSQCIGGDGNPGILNVNFRVALSDERNIFTVDAEDVKFRWRQC</sequence>
<dbReference type="InterPro" id="IPR025649">
    <property type="entry name" value="DUF4360"/>
</dbReference>
<reference evidence="1 2" key="1">
    <citation type="submission" date="2019-06" db="EMBL/GenBank/DDBJ databases">
        <title>Draft genome sequence of the filamentous fungus Phialemoniopsis curvata isolated from diesel fuel.</title>
        <authorList>
            <person name="Varaljay V.A."/>
            <person name="Lyon W.J."/>
            <person name="Crouch A.L."/>
            <person name="Drake C.E."/>
            <person name="Hollomon J.M."/>
            <person name="Nadeau L.J."/>
            <person name="Nunn H.S."/>
            <person name="Stevenson B.S."/>
            <person name="Bojanowski C.L."/>
            <person name="Crookes-Goodson W.J."/>
        </authorList>
    </citation>
    <scope>NUCLEOTIDE SEQUENCE [LARGE SCALE GENOMIC DNA]</scope>
    <source>
        <strain evidence="1 2">D216</strain>
    </source>
</reference>
<dbReference type="Proteomes" id="UP000319257">
    <property type="component" value="Unassembled WGS sequence"/>
</dbReference>
<proteinExistence type="predicted"/>
<evidence type="ECO:0008006" key="3">
    <source>
        <dbReference type="Google" id="ProtNLM"/>
    </source>
</evidence>
<dbReference type="OrthoDB" id="3786236at2759"/>
<dbReference type="EMBL" id="SKBQ01000017">
    <property type="protein sequence ID" value="TPX16463.1"/>
    <property type="molecule type" value="Genomic_DNA"/>
</dbReference>
<dbReference type="RefSeq" id="XP_030998174.1">
    <property type="nucleotide sequence ID" value="XM_031138092.1"/>
</dbReference>
<gene>
    <name evidence="1" type="ORF">E0L32_003757</name>
</gene>
<protein>
    <recommendedName>
        <fullName evidence="3">Secreted protein</fullName>
    </recommendedName>
</protein>
<organism evidence="1 2">
    <name type="scientific">Thyridium curvatum</name>
    <dbReference type="NCBI Taxonomy" id="1093900"/>
    <lineage>
        <taxon>Eukaryota</taxon>
        <taxon>Fungi</taxon>
        <taxon>Dikarya</taxon>
        <taxon>Ascomycota</taxon>
        <taxon>Pezizomycotina</taxon>
        <taxon>Sordariomycetes</taxon>
        <taxon>Sordariomycetidae</taxon>
        <taxon>Thyridiales</taxon>
        <taxon>Thyridiaceae</taxon>
        <taxon>Thyridium</taxon>
    </lineage>
</organism>
<dbReference type="Pfam" id="PF14273">
    <property type="entry name" value="DUF4360"/>
    <property type="match status" value="1"/>
</dbReference>
<evidence type="ECO:0000313" key="1">
    <source>
        <dbReference type="EMBL" id="TPX16463.1"/>
    </source>
</evidence>
<evidence type="ECO:0000313" key="2">
    <source>
        <dbReference type="Proteomes" id="UP000319257"/>
    </source>
</evidence>